<dbReference type="InterPro" id="IPR029058">
    <property type="entry name" value="AB_hydrolase_fold"/>
</dbReference>
<keyword evidence="1" id="KW-0732">Signal</keyword>
<reference evidence="3 4" key="1">
    <citation type="submission" date="2020-08" db="EMBL/GenBank/DDBJ databases">
        <title>Genomic Encyclopedia of Type Strains, Phase IV (KMG-IV): sequencing the most valuable type-strain genomes for metagenomic binning, comparative biology and taxonomic classification.</title>
        <authorList>
            <person name="Goeker M."/>
        </authorList>
    </citation>
    <scope>NUCLEOTIDE SEQUENCE [LARGE SCALE GENOMIC DNA]</scope>
    <source>
        <strain evidence="3 4">DSM 23562</strain>
    </source>
</reference>
<keyword evidence="4" id="KW-1185">Reference proteome</keyword>
<gene>
    <name evidence="3" type="ORF">HNQ39_002902</name>
</gene>
<protein>
    <recommendedName>
        <fullName evidence="5">Alpha/beta hydrolase family protein</fullName>
    </recommendedName>
</protein>
<evidence type="ECO:0000256" key="1">
    <source>
        <dbReference type="ARBA" id="ARBA00022729"/>
    </source>
</evidence>
<accession>A0A7W9SQV9</accession>
<keyword evidence="2" id="KW-0378">Hydrolase</keyword>
<evidence type="ECO:0008006" key="5">
    <source>
        <dbReference type="Google" id="ProtNLM"/>
    </source>
</evidence>
<evidence type="ECO:0000313" key="4">
    <source>
        <dbReference type="Proteomes" id="UP000520814"/>
    </source>
</evidence>
<dbReference type="PANTHER" id="PTHR43037:SF5">
    <property type="entry name" value="FERULOYL ESTERASE"/>
    <property type="match status" value="1"/>
</dbReference>
<dbReference type="Gene3D" id="3.40.50.1820">
    <property type="entry name" value="alpha/beta hydrolase"/>
    <property type="match status" value="1"/>
</dbReference>
<dbReference type="Proteomes" id="UP000520814">
    <property type="component" value="Unassembled WGS sequence"/>
</dbReference>
<dbReference type="SUPFAM" id="SSF53474">
    <property type="entry name" value="alpha/beta-Hydrolases"/>
    <property type="match status" value="1"/>
</dbReference>
<sequence length="435" mass="46183">MRQQKDPVAARYETGQRLRQFELLWETATPEQKRQVLPLVNQAVMGFFAGGPAASAKPLDLASAQLFRSSESFRPHPWVASLAVTPSVRLLDSGAKFVTLTLASLYETSEKAPEAVTFTVGPTGVVSIRSSSVVVQSLKALPQTLTYPLDNYRGGEGEPSLSVEVDAGADPRRSIGSRLLNLALVKDLGVRLAALESSKEPSVVHLRGTLKKLAAGEALETDFPGLKLLRDAEAAAKSAPLWGKKRPGQFWLTLAKAPVRLLAPKAVASGKPLPLVIALHGAGGSENMFFDTYGAGKLVRLCEERGWLLLTLRNGAGLGQLPELLAELGTLYPYDPKRVFLTGHSMGAAMAVQAAQANPKLFAAVAVLGGGGAVRSDPGTLPPFLVGAGEADFGKPMAQSLAKALKIECKVYPHCEHLTVVQDALGDVIAFFGKH</sequence>
<evidence type="ECO:0000256" key="2">
    <source>
        <dbReference type="ARBA" id="ARBA00022801"/>
    </source>
</evidence>
<evidence type="ECO:0000313" key="3">
    <source>
        <dbReference type="EMBL" id="MBB6051111.1"/>
    </source>
</evidence>
<dbReference type="EMBL" id="JACHGW010000002">
    <property type="protein sequence ID" value="MBB6051111.1"/>
    <property type="molecule type" value="Genomic_DNA"/>
</dbReference>
<organism evidence="3 4">
    <name type="scientific">Armatimonas rosea</name>
    <dbReference type="NCBI Taxonomy" id="685828"/>
    <lineage>
        <taxon>Bacteria</taxon>
        <taxon>Bacillati</taxon>
        <taxon>Armatimonadota</taxon>
        <taxon>Armatimonadia</taxon>
        <taxon>Armatimonadales</taxon>
        <taxon>Armatimonadaceae</taxon>
        <taxon>Armatimonas</taxon>
    </lineage>
</organism>
<dbReference type="RefSeq" id="WP_184197313.1">
    <property type="nucleotide sequence ID" value="NZ_JACHGW010000002.1"/>
</dbReference>
<dbReference type="PANTHER" id="PTHR43037">
    <property type="entry name" value="UNNAMED PRODUCT-RELATED"/>
    <property type="match status" value="1"/>
</dbReference>
<dbReference type="GO" id="GO:0016787">
    <property type="term" value="F:hydrolase activity"/>
    <property type="evidence" value="ECO:0007669"/>
    <property type="project" value="UniProtKB-KW"/>
</dbReference>
<comment type="caution">
    <text evidence="3">The sequence shown here is derived from an EMBL/GenBank/DDBJ whole genome shotgun (WGS) entry which is preliminary data.</text>
</comment>
<dbReference type="AlphaFoldDB" id="A0A7W9SQV9"/>
<dbReference type="InterPro" id="IPR050955">
    <property type="entry name" value="Plant_Biomass_Hydrol_Est"/>
</dbReference>
<proteinExistence type="predicted"/>
<name>A0A7W9SQV9_ARMRO</name>